<protein>
    <submittedName>
        <fullName evidence="2">PHO85 cyclin-5</fullName>
    </submittedName>
</protein>
<keyword evidence="3" id="KW-1185">Reference proteome</keyword>
<organism evidence="2 3">
    <name type="scientific">Tieghemiomyces parasiticus</name>
    <dbReference type="NCBI Taxonomy" id="78921"/>
    <lineage>
        <taxon>Eukaryota</taxon>
        <taxon>Fungi</taxon>
        <taxon>Fungi incertae sedis</taxon>
        <taxon>Zoopagomycota</taxon>
        <taxon>Kickxellomycotina</taxon>
        <taxon>Dimargaritomycetes</taxon>
        <taxon>Dimargaritales</taxon>
        <taxon>Dimargaritaceae</taxon>
        <taxon>Tieghemiomyces</taxon>
    </lineage>
</organism>
<evidence type="ECO:0000313" key="2">
    <source>
        <dbReference type="EMBL" id="KAJ1924343.1"/>
    </source>
</evidence>
<dbReference type="PANTHER" id="PTHR15615:SF36">
    <property type="entry name" value="PHO85 CYCLIN-5"/>
    <property type="match status" value="1"/>
</dbReference>
<dbReference type="GO" id="GO:0005634">
    <property type="term" value="C:nucleus"/>
    <property type="evidence" value="ECO:0007669"/>
    <property type="project" value="TreeGrafter"/>
</dbReference>
<dbReference type="OrthoDB" id="286814at2759"/>
<sequence>MCRAHQVYQSHNQAVAVPSTRPAPTTVSTGKPAARVAAVPPHRPTLSTPPASPDASLPASPVSTAPTTRKRPADPAPPTPRATPQLSAVSSPLDLAAAAARILAPPTGPTPSPLLSATASFNGKPLVTPVTSEAICASKKDPTRCGRRMYLAALMAASKFFLDKTYSNKAWSKISTLKVSEVNHLEIAFLHLVNFDLYVDPALFDNWSRTFNDYLRLLLTRRV</sequence>
<dbReference type="AlphaFoldDB" id="A0A9W8DZ15"/>
<dbReference type="EMBL" id="JANBPT010000278">
    <property type="protein sequence ID" value="KAJ1924343.1"/>
    <property type="molecule type" value="Genomic_DNA"/>
</dbReference>
<evidence type="ECO:0000256" key="1">
    <source>
        <dbReference type="SAM" id="MobiDB-lite"/>
    </source>
</evidence>
<dbReference type="GO" id="GO:0000307">
    <property type="term" value="C:cyclin-dependent protein kinase holoenzyme complex"/>
    <property type="evidence" value="ECO:0007669"/>
    <property type="project" value="TreeGrafter"/>
</dbReference>
<dbReference type="Pfam" id="PF08613">
    <property type="entry name" value="Cyclin"/>
    <property type="match status" value="1"/>
</dbReference>
<evidence type="ECO:0000313" key="3">
    <source>
        <dbReference type="Proteomes" id="UP001150569"/>
    </source>
</evidence>
<dbReference type="GO" id="GO:0016538">
    <property type="term" value="F:cyclin-dependent protein serine/threonine kinase regulator activity"/>
    <property type="evidence" value="ECO:0007669"/>
    <property type="project" value="TreeGrafter"/>
</dbReference>
<comment type="caution">
    <text evidence="2">The sequence shown here is derived from an EMBL/GenBank/DDBJ whole genome shotgun (WGS) entry which is preliminary data.</text>
</comment>
<feature type="region of interest" description="Disordered" evidence="1">
    <location>
        <begin position="1"/>
        <end position="88"/>
    </location>
</feature>
<reference evidence="2" key="1">
    <citation type="submission" date="2022-07" db="EMBL/GenBank/DDBJ databases">
        <title>Phylogenomic reconstructions and comparative analyses of Kickxellomycotina fungi.</title>
        <authorList>
            <person name="Reynolds N.K."/>
            <person name="Stajich J.E."/>
            <person name="Barry K."/>
            <person name="Grigoriev I.V."/>
            <person name="Crous P."/>
            <person name="Smith M.E."/>
        </authorList>
    </citation>
    <scope>NUCLEOTIDE SEQUENCE</scope>
    <source>
        <strain evidence="2">RSA 861</strain>
    </source>
</reference>
<dbReference type="InterPro" id="IPR013922">
    <property type="entry name" value="Cyclin_PHO80-like"/>
</dbReference>
<accession>A0A9W8DZ15</accession>
<dbReference type="Proteomes" id="UP001150569">
    <property type="component" value="Unassembled WGS sequence"/>
</dbReference>
<gene>
    <name evidence="2" type="primary">PCL5_2</name>
    <name evidence="2" type="ORF">IWQ60_005256</name>
</gene>
<dbReference type="Gene3D" id="1.10.472.10">
    <property type="entry name" value="Cyclin-like"/>
    <property type="match status" value="1"/>
</dbReference>
<feature type="compositionally biased region" description="Low complexity" evidence="1">
    <location>
        <begin position="32"/>
        <end position="67"/>
    </location>
</feature>
<name>A0A9W8DZ15_9FUNG</name>
<dbReference type="GO" id="GO:0019901">
    <property type="term" value="F:protein kinase binding"/>
    <property type="evidence" value="ECO:0007669"/>
    <property type="project" value="InterPro"/>
</dbReference>
<dbReference type="PANTHER" id="PTHR15615">
    <property type="match status" value="1"/>
</dbReference>
<proteinExistence type="predicted"/>